<gene>
    <name evidence="2" type="ORF">FB384_001629</name>
</gene>
<reference evidence="2 3" key="1">
    <citation type="submission" date="2020-08" db="EMBL/GenBank/DDBJ databases">
        <title>Sequencing the genomes of 1000 actinobacteria strains.</title>
        <authorList>
            <person name="Klenk H.-P."/>
        </authorList>
    </citation>
    <scope>NUCLEOTIDE SEQUENCE [LARGE SCALE GENOMIC DNA]</scope>
    <source>
        <strain evidence="2 3">DSM 45267</strain>
    </source>
</reference>
<name>A0A839XS75_9PSEU</name>
<feature type="compositionally biased region" description="Basic and acidic residues" evidence="1">
    <location>
        <begin position="325"/>
        <end position="341"/>
    </location>
</feature>
<feature type="compositionally biased region" description="Low complexity" evidence="1">
    <location>
        <begin position="188"/>
        <end position="200"/>
    </location>
</feature>
<proteinExistence type="predicted"/>
<dbReference type="Proteomes" id="UP000564573">
    <property type="component" value="Unassembled WGS sequence"/>
</dbReference>
<feature type="region of interest" description="Disordered" evidence="1">
    <location>
        <begin position="1"/>
        <end position="61"/>
    </location>
</feature>
<feature type="region of interest" description="Disordered" evidence="1">
    <location>
        <begin position="300"/>
        <end position="389"/>
    </location>
</feature>
<feature type="compositionally biased region" description="Low complexity" evidence="1">
    <location>
        <begin position="131"/>
        <end position="161"/>
    </location>
</feature>
<feature type="compositionally biased region" description="Basic residues" evidence="1">
    <location>
        <begin position="359"/>
        <end position="368"/>
    </location>
</feature>
<feature type="compositionally biased region" description="Low complexity" evidence="1">
    <location>
        <begin position="33"/>
        <end position="46"/>
    </location>
</feature>
<evidence type="ECO:0000313" key="3">
    <source>
        <dbReference type="Proteomes" id="UP000564573"/>
    </source>
</evidence>
<feature type="region of interest" description="Disordered" evidence="1">
    <location>
        <begin position="131"/>
        <end position="206"/>
    </location>
</feature>
<keyword evidence="3" id="KW-1185">Reference proteome</keyword>
<dbReference type="EMBL" id="JACIBS010000001">
    <property type="protein sequence ID" value="MBB3662725.1"/>
    <property type="molecule type" value="Genomic_DNA"/>
</dbReference>
<accession>A0A839XS75</accession>
<evidence type="ECO:0000313" key="2">
    <source>
        <dbReference type="EMBL" id="MBB3662725.1"/>
    </source>
</evidence>
<dbReference type="AlphaFoldDB" id="A0A839XS75"/>
<organism evidence="2 3">
    <name type="scientific">Prauserella sediminis</name>
    <dbReference type="NCBI Taxonomy" id="577680"/>
    <lineage>
        <taxon>Bacteria</taxon>
        <taxon>Bacillati</taxon>
        <taxon>Actinomycetota</taxon>
        <taxon>Actinomycetes</taxon>
        <taxon>Pseudonocardiales</taxon>
        <taxon>Pseudonocardiaceae</taxon>
        <taxon>Prauserella</taxon>
        <taxon>Prauserella salsuginis group</taxon>
    </lineage>
</organism>
<protein>
    <submittedName>
        <fullName evidence="2">Uncharacterized protein</fullName>
    </submittedName>
</protein>
<evidence type="ECO:0000256" key="1">
    <source>
        <dbReference type="SAM" id="MobiDB-lite"/>
    </source>
</evidence>
<comment type="caution">
    <text evidence="2">The sequence shown here is derived from an EMBL/GenBank/DDBJ whole genome shotgun (WGS) entry which is preliminary data.</text>
</comment>
<sequence>MNSRAIRADSPSMWRTPRAVSRGTSTRGRAPTSLSPLSRSLPSRSLPSRDRCRPTAQPARLPRPIIEVMGYSAAHSARHGQPRPPTTHRNRNLGVAPTIDLRAPGLAANSLPPRIRLLLVPADRGVAVRGVAAPRSGRAAPLRGPRGSRPTTPIRTPSTHSPTRHPAQGRSTLRPAAVGTPRPRLEGASPPCAVSVAPSSETPSSAALWPRAAARHRTRRHPLHGPHPLRFTWTGSSLRRMFGARLAGTPQLTSTRRDCPRTPPAALSAHPVSVSVRARLSIAVSCVGLLCGSLGAGLSVPGSVRGSGLTGRARESPGDGIARPADAETAMRRPARRDTDRSTCPSREALSDTTDTHTRRTARHHLRPPHPGQQDRTRRPPFRGAASRV</sequence>